<accession>A0ACD3SMF9</accession>
<proteinExistence type="predicted"/>
<protein>
    <submittedName>
        <fullName evidence="1">Flavin reductase family protein</fullName>
    </submittedName>
</protein>
<comment type="caution">
    <text evidence="1">The sequence shown here is derived from an EMBL/GenBank/DDBJ whole genome shotgun (WGS) entry which is preliminary data.</text>
</comment>
<gene>
    <name evidence="1" type="ORF">MW7_013145</name>
</gene>
<dbReference type="EMBL" id="AKCV02000024">
    <property type="protein sequence ID" value="TMS57371.1"/>
    <property type="molecule type" value="Genomic_DNA"/>
</dbReference>
<evidence type="ECO:0000313" key="2">
    <source>
        <dbReference type="Proteomes" id="UP000004277"/>
    </source>
</evidence>
<evidence type="ECO:0000313" key="1">
    <source>
        <dbReference type="EMBL" id="TMS57371.1"/>
    </source>
</evidence>
<organism evidence="1 2">
    <name type="scientific">Imbroritus primus</name>
    <dbReference type="NCBI Taxonomy" id="3058603"/>
    <lineage>
        <taxon>Bacteria</taxon>
        <taxon>Pseudomonadati</taxon>
        <taxon>Pseudomonadota</taxon>
        <taxon>Betaproteobacteria</taxon>
        <taxon>Burkholderiales</taxon>
        <taxon>Burkholderiaceae</taxon>
        <taxon>Imbroritus</taxon>
    </lineage>
</organism>
<sequence length="180" mass="19672">MGAGAVKLTWRDMLNNELDAQRFRQALRCFATGVTIITTVTPEGEPIGLTANSFNSVSLTPPLVLWSLNKRSRNLPAFENAGHYAINILHADQMSLAGRFASPVENRFEGVDWYYGKNGMPLLAGSVAWFECASNMRHEGGDHLIFIGEVLDTGHSEGTPLLYASGNYSVPHSHPDLARA</sequence>
<name>A0ACD3SMF9_9BURK</name>
<dbReference type="Proteomes" id="UP000004277">
    <property type="component" value="Unassembled WGS sequence"/>
</dbReference>
<keyword evidence="2" id="KW-1185">Reference proteome</keyword>
<reference evidence="1" key="1">
    <citation type="submission" date="2019-05" db="EMBL/GenBank/DDBJ databases">
        <title>Revised genome assembly of Burkholderiaceae (previously Ralstonia) sp. PBA.</title>
        <authorList>
            <person name="Gan H.M."/>
        </authorList>
    </citation>
    <scope>NUCLEOTIDE SEQUENCE</scope>
    <source>
        <strain evidence="1">PBA</strain>
    </source>
</reference>